<reference evidence="1" key="1">
    <citation type="submission" date="2021-03" db="EMBL/GenBank/DDBJ databases">
        <title>Draft genome sequence of rust myrtle Austropuccinia psidii MF-1, a brazilian biotype.</title>
        <authorList>
            <person name="Quecine M.C."/>
            <person name="Pachon D.M.R."/>
            <person name="Bonatelli M.L."/>
            <person name="Correr F.H."/>
            <person name="Franceschini L.M."/>
            <person name="Leite T.F."/>
            <person name="Margarido G.R.A."/>
            <person name="Almeida C.A."/>
            <person name="Ferrarezi J.A."/>
            <person name="Labate C.A."/>
        </authorList>
    </citation>
    <scope>NUCLEOTIDE SEQUENCE</scope>
    <source>
        <strain evidence="1">MF-1</strain>
    </source>
</reference>
<keyword evidence="2" id="KW-1185">Reference proteome</keyword>
<evidence type="ECO:0000313" key="2">
    <source>
        <dbReference type="Proteomes" id="UP000765509"/>
    </source>
</evidence>
<organism evidence="1 2">
    <name type="scientific">Austropuccinia psidii MF-1</name>
    <dbReference type="NCBI Taxonomy" id="1389203"/>
    <lineage>
        <taxon>Eukaryota</taxon>
        <taxon>Fungi</taxon>
        <taxon>Dikarya</taxon>
        <taxon>Basidiomycota</taxon>
        <taxon>Pucciniomycotina</taxon>
        <taxon>Pucciniomycetes</taxon>
        <taxon>Pucciniales</taxon>
        <taxon>Sphaerophragmiaceae</taxon>
        <taxon>Austropuccinia</taxon>
    </lineage>
</organism>
<dbReference type="Pfam" id="PF11937">
    <property type="entry name" value="DUF3455"/>
    <property type="match status" value="1"/>
</dbReference>
<dbReference type="AlphaFoldDB" id="A0A9Q3DMM9"/>
<sequence length="117" mass="13021">MRGHKSNQGKPSLDSLKKRFGEIGSHYFQNSAGSAMAAPVFDLGSNGVLFTKKVTVSPSPLKSSRNVPWLMLEVTQGTFAKTIFRTYTRGGQPPEEKCSKAHENIEESYAAVYWMYK</sequence>
<dbReference type="EMBL" id="AVOT02017554">
    <property type="protein sequence ID" value="MBW0503765.1"/>
    <property type="molecule type" value="Genomic_DNA"/>
</dbReference>
<proteinExistence type="predicted"/>
<comment type="caution">
    <text evidence="1">The sequence shown here is derived from an EMBL/GenBank/DDBJ whole genome shotgun (WGS) entry which is preliminary data.</text>
</comment>
<dbReference type="PANTHER" id="PTHR35567:SF1">
    <property type="entry name" value="CONSERVED FUNGAL PROTEIN (AFU_ORTHOLOGUE AFUA_1G14230)"/>
    <property type="match status" value="1"/>
</dbReference>
<dbReference type="Proteomes" id="UP000765509">
    <property type="component" value="Unassembled WGS sequence"/>
</dbReference>
<gene>
    <name evidence="1" type="ORF">O181_043480</name>
</gene>
<dbReference type="OrthoDB" id="2497015at2759"/>
<name>A0A9Q3DMM9_9BASI</name>
<accession>A0A9Q3DMM9</accession>
<protein>
    <submittedName>
        <fullName evidence="1">Uncharacterized protein</fullName>
    </submittedName>
</protein>
<dbReference type="InterPro" id="IPR021851">
    <property type="entry name" value="DUF3455"/>
</dbReference>
<evidence type="ECO:0000313" key="1">
    <source>
        <dbReference type="EMBL" id="MBW0503765.1"/>
    </source>
</evidence>
<dbReference type="PANTHER" id="PTHR35567">
    <property type="entry name" value="MALATE DEHYDROGENASE (AFU_ORTHOLOGUE AFUA_2G13800)"/>
    <property type="match status" value="1"/>
</dbReference>